<feature type="domain" description="Baseplate J-like central" evidence="1">
    <location>
        <begin position="127"/>
        <end position="194"/>
    </location>
</feature>
<accession>A0A381EC69</accession>
<evidence type="ECO:0000259" key="1">
    <source>
        <dbReference type="Pfam" id="PF26078"/>
    </source>
</evidence>
<dbReference type="EMBL" id="UFUW01000001">
    <property type="protein sequence ID" value="SUX24562.1"/>
    <property type="molecule type" value="Genomic_DNA"/>
</dbReference>
<dbReference type="Pfam" id="PF26078">
    <property type="entry name" value="Baseplate_J_M"/>
    <property type="match status" value="1"/>
</dbReference>
<dbReference type="InterPro" id="IPR014507">
    <property type="entry name" value="Baseplate_assembly_J_pred"/>
</dbReference>
<organism evidence="2 3">
    <name type="scientific">Cardiobacterium valvarum</name>
    <dbReference type="NCBI Taxonomy" id="194702"/>
    <lineage>
        <taxon>Bacteria</taxon>
        <taxon>Pseudomonadati</taxon>
        <taxon>Pseudomonadota</taxon>
        <taxon>Gammaproteobacteria</taxon>
        <taxon>Cardiobacteriales</taxon>
        <taxon>Cardiobacteriaceae</taxon>
        <taxon>Cardiobacterium</taxon>
    </lineage>
</organism>
<keyword evidence="3" id="KW-1185">Reference proteome</keyword>
<dbReference type="AlphaFoldDB" id="A0A381EC69"/>
<dbReference type="InterPro" id="IPR058531">
    <property type="entry name" value="Baseplate_J_M"/>
</dbReference>
<sequence length="290" mass="32037">MQCRCDNAGMSAATPEIPNVIEALDYETILTRRKAAFVARWPQDQQQAWRDTLALESSPVTKLLEENAYLELLLRARINDAAASNLLVFARDRDLDRLADFYGLERRADESDEAFRARIRERIRGASTAGPAAHYRWHALSADPAIRDAHVDSPRPGLVRISITSHSGTVDTDLLARTRDYLNRNDIRVLTDTLDIRAATVKTIDVAATIWLLPDGNADLIHTLPDTLRTAVGTQLGLGRDLTRSWLIRTLHADGVQRVVLTTPAQDVVIAADEAAAIGAVKLTLGGRDY</sequence>
<dbReference type="PIRSF" id="PIRSF020481">
    <property type="entry name" value="BAP"/>
    <property type="match status" value="1"/>
</dbReference>
<dbReference type="OrthoDB" id="9793802at2"/>
<protein>
    <submittedName>
        <fullName evidence="2">Uncharacterized homolog of phage Mu protein gp47</fullName>
    </submittedName>
</protein>
<evidence type="ECO:0000313" key="3">
    <source>
        <dbReference type="Proteomes" id="UP000254572"/>
    </source>
</evidence>
<proteinExistence type="predicted"/>
<evidence type="ECO:0000313" key="2">
    <source>
        <dbReference type="EMBL" id="SUX24562.1"/>
    </source>
</evidence>
<gene>
    <name evidence="2" type="ORF">NCTC13294_01938</name>
</gene>
<reference evidence="2 3" key="1">
    <citation type="submission" date="2018-06" db="EMBL/GenBank/DDBJ databases">
        <authorList>
            <consortium name="Pathogen Informatics"/>
            <person name="Doyle S."/>
        </authorList>
    </citation>
    <scope>NUCLEOTIDE SEQUENCE [LARGE SCALE GENOMIC DNA]</scope>
    <source>
        <strain evidence="2 3">NCTC13294</strain>
    </source>
</reference>
<dbReference type="Proteomes" id="UP000254572">
    <property type="component" value="Unassembled WGS sequence"/>
</dbReference>
<name>A0A381EC69_9GAMM</name>